<protein>
    <recommendedName>
        <fullName evidence="4">Secreted protein</fullName>
    </recommendedName>
</protein>
<evidence type="ECO:0000313" key="2">
    <source>
        <dbReference type="EMBL" id="EMD64179.1"/>
    </source>
</evidence>
<reference evidence="3" key="2">
    <citation type="journal article" date="2013" name="PLoS Genet.">
        <title>Comparative genome structure, secondary metabolite, and effector coding capacity across Cochliobolus pathogens.</title>
        <authorList>
            <person name="Condon B.J."/>
            <person name="Leng Y."/>
            <person name="Wu D."/>
            <person name="Bushley K.E."/>
            <person name="Ohm R.A."/>
            <person name="Otillar R."/>
            <person name="Martin J."/>
            <person name="Schackwitz W."/>
            <person name="Grimwood J."/>
            <person name="MohdZainudin N."/>
            <person name="Xue C."/>
            <person name="Wang R."/>
            <person name="Manning V.A."/>
            <person name="Dhillon B."/>
            <person name="Tu Z.J."/>
            <person name="Steffenson B.J."/>
            <person name="Salamov A."/>
            <person name="Sun H."/>
            <person name="Lowry S."/>
            <person name="LaButti K."/>
            <person name="Han J."/>
            <person name="Copeland A."/>
            <person name="Lindquist E."/>
            <person name="Barry K."/>
            <person name="Schmutz J."/>
            <person name="Baker S.E."/>
            <person name="Ciuffetti L.M."/>
            <person name="Grigoriev I.V."/>
            <person name="Zhong S."/>
            <person name="Turgeon B.G."/>
        </authorList>
    </citation>
    <scope>NUCLEOTIDE SEQUENCE [LARGE SCALE GENOMIC DNA]</scope>
    <source>
        <strain evidence="3">ND90Pr / ATCC 201652</strain>
    </source>
</reference>
<evidence type="ECO:0000313" key="3">
    <source>
        <dbReference type="Proteomes" id="UP000016934"/>
    </source>
</evidence>
<proteinExistence type="predicted"/>
<keyword evidence="1" id="KW-0732">Signal</keyword>
<sequence>MNCGHGLSVVATLLDLCLHSYPCFYTHVVRAGTYVRQRAMSMHIHTVLEAREAQPRIFFAVCTAICETWRQSLKIEEHRSLLACIGSSTHRSSSLVLLTAHGFLHEHIMLLCVVVGVSKLGTALLLGSNQAVPTGNVCNIKGCKKRVQQFPVHRYIDRYSFIYLLTLHRWVALLALLRVRLIY</sequence>
<name>M2RBG7_COCSN</name>
<dbReference type="GeneID" id="19136689"/>
<evidence type="ECO:0000256" key="1">
    <source>
        <dbReference type="SAM" id="SignalP"/>
    </source>
</evidence>
<dbReference type="EMBL" id="KB445643">
    <property type="protein sequence ID" value="EMD64179.1"/>
    <property type="molecule type" value="Genomic_DNA"/>
</dbReference>
<reference evidence="2 3" key="1">
    <citation type="journal article" date="2012" name="PLoS Pathog.">
        <title>Diverse lifestyles and strategies of plant pathogenesis encoded in the genomes of eighteen Dothideomycetes fungi.</title>
        <authorList>
            <person name="Ohm R.A."/>
            <person name="Feau N."/>
            <person name="Henrissat B."/>
            <person name="Schoch C.L."/>
            <person name="Horwitz B.A."/>
            <person name="Barry K.W."/>
            <person name="Condon B.J."/>
            <person name="Copeland A.C."/>
            <person name="Dhillon B."/>
            <person name="Glaser F."/>
            <person name="Hesse C.N."/>
            <person name="Kosti I."/>
            <person name="LaButti K."/>
            <person name="Lindquist E.A."/>
            <person name="Lucas S."/>
            <person name="Salamov A.A."/>
            <person name="Bradshaw R.E."/>
            <person name="Ciuffetti L."/>
            <person name="Hamelin R.C."/>
            <person name="Kema G.H.J."/>
            <person name="Lawrence C."/>
            <person name="Scott J.A."/>
            <person name="Spatafora J.W."/>
            <person name="Turgeon B.G."/>
            <person name="de Wit P.J.G.M."/>
            <person name="Zhong S."/>
            <person name="Goodwin S.B."/>
            <person name="Grigoriev I.V."/>
        </authorList>
    </citation>
    <scope>NUCLEOTIDE SEQUENCE [LARGE SCALE GENOMIC DNA]</scope>
    <source>
        <strain evidence="3">ND90Pr / ATCC 201652</strain>
    </source>
</reference>
<feature type="chain" id="PRO_5004024683" description="Secreted protein" evidence="1">
    <location>
        <begin position="20"/>
        <end position="183"/>
    </location>
</feature>
<organism evidence="2 3">
    <name type="scientific">Cochliobolus sativus (strain ND90Pr / ATCC 201652)</name>
    <name type="common">Common root rot and spot blotch fungus</name>
    <name type="synonym">Bipolaris sorokiniana</name>
    <dbReference type="NCBI Taxonomy" id="665912"/>
    <lineage>
        <taxon>Eukaryota</taxon>
        <taxon>Fungi</taxon>
        <taxon>Dikarya</taxon>
        <taxon>Ascomycota</taxon>
        <taxon>Pezizomycotina</taxon>
        <taxon>Dothideomycetes</taxon>
        <taxon>Pleosporomycetidae</taxon>
        <taxon>Pleosporales</taxon>
        <taxon>Pleosporineae</taxon>
        <taxon>Pleosporaceae</taxon>
        <taxon>Bipolaris</taxon>
    </lineage>
</organism>
<evidence type="ECO:0008006" key="4">
    <source>
        <dbReference type="Google" id="ProtNLM"/>
    </source>
</evidence>
<keyword evidence="3" id="KW-1185">Reference proteome</keyword>
<dbReference type="RefSeq" id="XP_007700046.1">
    <property type="nucleotide sequence ID" value="XM_007701856.1"/>
</dbReference>
<dbReference type="Proteomes" id="UP000016934">
    <property type="component" value="Unassembled WGS sequence"/>
</dbReference>
<gene>
    <name evidence="2" type="ORF">COCSADRAFT_322143</name>
</gene>
<accession>M2RBG7</accession>
<dbReference type="AlphaFoldDB" id="M2RBG7"/>
<dbReference type="KEGG" id="bsc:COCSADRAFT_322143"/>
<dbReference type="HOGENOM" id="CLU_1475059_0_0_1"/>
<feature type="signal peptide" evidence="1">
    <location>
        <begin position="1"/>
        <end position="19"/>
    </location>
</feature>